<evidence type="ECO:0000313" key="11">
    <source>
        <dbReference type="EMBL" id="QSX09223.1"/>
    </source>
</evidence>
<feature type="transmembrane region" description="Helical" evidence="9">
    <location>
        <begin position="257"/>
        <end position="280"/>
    </location>
</feature>
<dbReference type="Proteomes" id="UP000663499">
    <property type="component" value="Chromosome"/>
</dbReference>
<evidence type="ECO:0000256" key="3">
    <source>
        <dbReference type="ARBA" id="ARBA00022475"/>
    </source>
</evidence>
<evidence type="ECO:0000256" key="1">
    <source>
        <dbReference type="ARBA" id="ARBA00004651"/>
    </source>
</evidence>
<dbReference type="InterPro" id="IPR013014">
    <property type="entry name" value="PTS_EIIC_2"/>
</dbReference>
<keyword evidence="6 9" id="KW-0812">Transmembrane</keyword>
<feature type="transmembrane region" description="Helical" evidence="9">
    <location>
        <begin position="184"/>
        <end position="204"/>
    </location>
</feature>
<dbReference type="PANTHER" id="PTHR37324">
    <property type="entry name" value="PTS SYSTEM GALACTITOL-SPECIFIC EIIC COMPONENT"/>
    <property type="match status" value="1"/>
</dbReference>
<protein>
    <submittedName>
        <fullName evidence="11">PTS sugar transporter subunit IIC</fullName>
    </submittedName>
</protein>
<dbReference type="EMBL" id="CP071444">
    <property type="protein sequence ID" value="QSX09223.1"/>
    <property type="molecule type" value="Genomic_DNA"/>
</dbReference>
<sequence>MSVLISIGNAINSVMGIFGSSIVVPVIIFLISMVVGAGVKKSFQGALFMGIGLTMFNVLLGTLLGGIAPYVIGMAQDVGIQLPFIDVGWQGASVIVYANQLGYIYLAVGLGLNLLLFLTKFTDTFQPTDIWNYYQFVFWAVIVQYVTGSFMLGIAAAVFCNLIVLLIADIIAPSIQEYYGYEGVTLTSVPAAVAPFAMFVNWMLKKMKIKEKQMDVDGLTERFGFWGEPATIGLMVGLLVAVLGSTKILGSVDTWAGIVRTMLTVAGVMVVYPAVSGLFVRGLVPLSQSMNDKIRSGKMKRDHVHIALDPAVYFGDSANVAAGLILIPILFFISLVMPGNGVLMLADIPAVPFMTIGLIFVFRGNILNTVVAGTIWYSIANVLQTQVSQTFTDAALAAGVGDTLPAVTDAVSQGLGVASWTVGSNPILWVIYKAFTVPGGAKIITILIALAVYFFVWFMFQKNKRKFYVLAGASEEFLDENKY</sequence>
<feature type="transmembrane region" description="Helical" evidence="9">
    <location>
        <begin position="320"/>
        <end position="346"/>
    </location>
</feature>
<dbReference type="GO" id="GO:0005886">
    <property type="term" value="C:plasma membrane"/>
    <property type="evidence" value="ECO:0007669"/>
    <property type="project" value="UniProtKB-SubCell"/>
</dbReference>
<keyword evidence="5" id="KW-0598">Phosphotransferase system</keyword>
<evidence type="ECO:0000256" key="7">
    <source>
        <dbReference type="ARBA" id="ARBA00022989"/>
    </source>
</evidence>
<organism evidence="11 12">
    <name type="scientific">Alkalibacter rhizosphaerae</name>
    <dbReference type="NCBI Taxonomy" id="2815577"/>
    <lineage>
        <taxon>Bacteria</taxon>
        <taxon>Bacillati</taxon>
        <taxon>Bacillota</taxon>
        <taxon>Clostridia</taxon>
        <taxon>Eubacteriales</taxon>
        <taxon>Eubacteriaceae</taxon>
        <taxon>Alkalibacter</taxon>
    </lineage>
</organism>
<dbReference type="InterPro" id="IPR004703">
    <property type="entry name" value="PTS_sugar-sp_permease"/>
</dbReference>
<feature type="transmembrane region" description="Helical" evidence="9">
    <location>
        <begin position="46"/>
        <end position="72"/>
    </location>
</feature>
<keyword evidence="12" id="KW-1185">Reference proteome</keyword>
<dbReference type="GO" id="GO:0015577">
    <property type="term" value="F:galactitol transmembrane transporter activity"/>
    <property type="evidence" value="ECO:0007669"/>
    <property type="project" value="InterPro"/>
</dbReference>
<keyword evidence="2" id="KW-0813">Transport</keyword>
<reference evidence="11" key="1">
    <citation type="submission" date="2021-03" db="EMBL/GenBank/DDBJ databases">
        <title>Alkalibacter marinus sp. nov., isolated from tidal flat sediment.</title>
        <authorList>
            <person name="Namirimu T."/>
            <person name="Yang J.-A."/>
            <person name="Yang S.-H."/>
            <person name="Kim Y.-J."/>
            <person name="Kwon K.K."/>
        </authorList>
    </citation>
    <scope>NUCLEOTIDE SEQUENCE</scope>
    <source>
        <strain evidence="11">ES005</strain>
    </source>
</reference>
<dbReference type="AlphaFoldDB" id="A0A974XG76"/>
<proteinExistence type="predicted"/>
<dbReference type="RefSeq" id="WP_207300562.1">
    <property type="nucleotide sequence ID" value="NZ_CP071444.1"/>
</dbReference>
<name>A0A974XG76_9FIRM</name>
<dbReference type="InterPro" id="IPR013853">
    <property type="entry name" value="EIIC-GAT"/>
</dbReference>
<feature type="transmembrane region" description="Helical" evidence="9">
    <location>
        <begin position="224"/>
        <end position="245"/>
    </location>
</feature>
<keyword evidence="8 9" id="KW-0472">Membrane</keyword>
<keyword evidence="7 9" id="KW-1133">Transmembrane helix</keyword>
<feature type="transmembrane region" description="Helical" evidence="9">
    <location>
        <begin position="439"/>
        <end position="460"/>
    </location>
</feature>
<keyword evidence="4 11" id="KW-0762">Sugar transport</keyword>
<evidence type="ECO:0000256" key="4">
    <source>
        <dbReference type="ARBA" id="ARBA00022597"/>
    </source>
</evidence>
<evidence type="ECO:0000256" key="2">
    <source>
        <dbReference type="ARBA" id="ARBA00022448"/>
    </source>
</evidence>
<keyword evidence="3" id="KW-1003">Cell membrane</keyword>
<accession>A0A974XG76</accession>
<evidence type="ECO:0000259" key="10">
    <source>
        <dbReference type="PROSITE" id="PS51104"/>
    </source>
</evidence>
<gene>
    <name evidence="11" type="ORF">J0B03_03945</name>
</gene>
<comment type="subcellular location">
    <subcellularLocation>
        <location evidence="1">Cell membrane</location>
        <topology evidence="1">Multi-pass membrane protein</topology>
    </subcellularLocation>
</comment>
<dbReference type="PROSITE" id="PS51104">
    <property type="entry name" value="PTS_EIIC_TYPE_2"/>
    <property type="match status" value="1"/>
</dbReference>
<feature type="transmembrane region" description="Helical" evidence="9">
    <location>
        <begin position="15"/>
        <end position="39"/>
    </location>
</feature>
<feature type="domain" description="PTS EIIC type-2" evidence="10">
    <location>
        <begin position="56"/>
        <end position="461"/>
    </location>
</feature>
<evidence type="ECO:0000256" key="6">
    <source>
        <dbReference type="ARBA" id="ARBA00022692"/>
    </source>
</evidence>
<evidence type="ECO:0000256" key="8">
    <source>
        <dbReference type="ARBA" id="ARBA00023136"/>
    </source>
</evidence>
<dbReference type="GO" id="GO:0009401">
    <property type="term" value="P:phosphoenolpyruvate-dependent sugar phosphotransferase system"/>
    <property type="evidence" value="ECO:0007669"/>
    <property type="project" value="UniProtKB-KW"/>
</dbReference>
<feature type="transmembrane region" description="Helical" evidence="9">
    <location>
        <begin position="92"/>
        <end position="118"/>
    </location>
</feature>
<dbReference type="KEGG" id="alka:J0B03_03945"/>
<dbReference type="PANTHER" id="PTHR37324:SF2">
    <property type="entry name" value="PTS SYSTEM GALACTITOL-SPECIFIC EIIC COMPONENT"/>
    <property type="match status" value="1"/>
</dbReference>
<evidence type="ECO:0000313" key="12">
    <source>
        <dbReference type="Proteomes" id="UP000663499"/>
    </source>
</evidence>
<dbReference type="Pfam" id="PF03611">
    <property type="entry name" value="EIIC-GAT"/>
    <property type="match status" value="1"/>
</dbReference>
<feature type="transmembrane region" description="Helical" evidence="9">
    <location>
        <begin position="152"/>
        <end position="172"/>
    </location>
</feature>
<evidence type="ECO:0000256" key="5">
    <source>
        <dbReference type="ARBA" id="ARBA00022683"/>
    </source>
</evidence>
<evidence type="ECO:0000256" key="9">
    <source>
        <dbReference type="SAM" id="Phobius"/>
    </source>
</evidence>